<accession>B7Q666</accession>
<evidence type="ECO:0000313" key="3">
    <source>
        <dbReference type="EnsemblMetazoa" id="ISCW021271-PA"/>
    </source>
</evidence>
<dbReference type="HOGENOM" id="CLU_2266682_0_0_1"/>
<evidence type="ECO:0000313" key="2">
    <source>
        <dbReference type="EMBL" id="EEC14338.1"/>
    </source>
</evidence>
<keyword evidence="4" id="KW-1185">Reference proteome</keyword>
<dbReference type="EMBL" id="DS866312">
    <property type="protein sequence ID" value="EEC14338.1"/>
    <property type="molecule type" value="Genomic_DNA"/>
</dbReference>
<proteinExistence type="predicted"/>
<dbReference type="AlphaFoldDB" id="B7Q666"/>
<dbReference type="EnsemblMetazoa" id="ISCW021271-RA">
    <property type="protein sequence ID" value="ISCW021271-PA"/>
    <property type="gene ID" value="ISCW021271"/>
</dbReference>
<dbReference type="VEuPathDB" id="VectorBase:ISCI021271"/>
<dbReference type="InParanoid" id="B7Q666"/>
<name>B7Q666_IXOSC</name>
<reference evidence="3" key="2">
    <citation type="submission" date="2020-05" db="UniProtKB">
        <authorList>
            <consortium name="EnsemblMetazoa"/>
        </authorList>
    </citation>
    <scope>IDENTIFICATION</scope>
    <source>
        <strain evidence="3">wikel</strain>
    </source>
</reference>
<reference evidence="2 4" key="1">
    <citation type="submission" date="2008-03" db="EMBL/GenBank/DDBJ databases">
        <title>Annotation of Ixodes scapularis.</title>
        <authorList>
            <consortium name="Ixodes scapularis Genome Project Consortium"/>
            <person name="Caler E."/>
            <person name="Hannick L.I."/>
            <person name="Bidwell S."/>
            <person name="Joardar V."/>
            <person name="Thiagarajan M."/>
            <person name="Amedeo P."/>
            <person name="Galinsky K.J."/>
            <person name="Schobel S."/>
            <person name="Inman J."/>
            <person name="Hostetler J."/>
            <person name="Miller J."/>
            <person name="Hammond M."/>
            <person name="Megy K."/>
            <person name="Lawson D."/>
            <person name="Kodira C."/>
            <person name="Sutton G."/>
            <person name="Meyer J."/>
            <person name="Hill C.A."/>
            <person name="Birren B."/>
            <person name="Nene V."/>
            <person name="Collins F."/>
            <person name="Alarcon-Chaidez F."/>
            <person name="Wikel S."/>
            <person name="Strausberg R."/>
        </authorList>
    </citation>
    <scope>NUCLEOTIDE SEQUENCE [LARGE SCALE GENOMIC DNA]</scope>
    <source>
        <strain evidence="4">Wikel</strain>
        <strain evidence="2">Wikel colony</strain>
    </source>
</reference>
<protein>
    <submittedName>
        <fullName evidence="2 3">Uncharacterized protein</fullName>
    </submittedName>
</protein>
<gene>
    <name evidence="2" type="ORF">IscW_ISCW021271</name>
</gene>
<dbReference type="Proteomes" id="UP000001555">
    <property type="component" value="Unassembled WGS sequence"/>
</dbReference>
<feature type="region of interest" description="Disordered" evidence="1">
    <location>
        <begin position="59"/>
        <end position="87"/>
    </location>
</feature>
<organism>
    <name type="scientific">Ixodes scapularis</name>
    <name type="common">Black-legged tick</name>
    <name type="synonym">Deer tick</name>
    <dbReference type="NCBI Taxonomy" id="6945"/>
    <lineage>
        <taxon>Eukaryota</taxon>
        <taxon>Metazoa</taxon>
        <taxon>Ecdysozoa</taxon>
        <taxon>Arthropoda</taxon>
        <taxon>Chelicerata</taxon>
        <taxon>Arachnida</taxon>
        <taxon>Acari</taxon>
        <taxon>Parasitiformes</taxon>
        <taxon>Ixodida</taxon>
        <taxon>Ixodoidea</taxon>
        <taxon>Ixodidae</taxon>
        <taxon>Ixodinae</taxon>
        <taxon>Ixodes</taxon>
    </lineage>
</organism>
<dbReference type="EMBL" id="ABJB010531520">
    <property type="status" value="NOT_ANNOTATED_CDS"/>
    <property type="molecule type" value="Genomic_DNA"/>
</dbReference>
<sequence length="103" mass="11961">MGQTYSRARLYHTRVFRIIVYMKQSKHPLENHIVFLYRTPITFMAGTLDVANEDEARPGVGLRRRRAHSSGCGAGRPPSQHTRLRGYAAKRQLYKKFKKKSNQ</sequence>
<dbReference type="PaxDb" id="6945-B7Q666"/>
<evidence type="ECO:0000313" key="4">
    <source>
        <dbReference type="Proteomes" id="UP000001555"/>
    </source>
</evidence>
<dbReference type="VEuPathDB" id="VectorBase:ISCW021271"/>
<evidence type="ECO:0000256" key="1">
    <source>
        <dbReference type="SAM" id="MobiDB-lite"/>
    </source>
</evidence>